<evidence type="ECO:0000259" key="2">
    <source>
        <dbReference type="SMART" id="SM00899"/>
    </source>
</evidence>
<proteinExistence type="predicted"/>
<evidence type="ECO:0000313" key="5">
    <source>
        <dbReference type="Proteomes" id="UP000053372"/>
    </source>
</evidence>
<dbReference type="AlphaFoldDB" id="A0A0V7ZMY9"/>
<dbReference type="Proteomes" id="UP000053372">
    <property type="component" value="Unassembled WGS sequence"/>
</dbReference>
<dbReference type="SUPFAM" id="SSF50037">
    <property type="entry name" value="C-terminal domain of transcriptional repressors"/>
    <property type="match status" value="1"/>
</dbReference>
<organism evidence="4 5">
    <name type="scientific">Mastigocoleus testarum BC008</name>
    <dbReference type="NCBI Taxonomy" id="371196"/>
    <lineage>
        <taxon>Bacteria</taxon>
        <taxon>Bacillati</taxon>
        <taxon>Cyanobacteriota</taxon>
        <taxon>Cyanophyceae</taxon>
        <taxon>Nostocales</taxon>
        <taxon>Hapalosiphonaceae</taxon>
        <taxon>Mastigocoleus</taxon>
    </lineage>
</organism>
<dbReference type="EMBL" id="LMTZ01000100">
    <property type="protein sequence ID" value="KST66036.1"/>
    <property type="molecule type" value="Genomic_DNA"/>
</dbReference>
<dbReference type="InterPro" id="IPR008988">
    <property type="entry name" value="Transcriptional_repressor_C"/>
</dbReference>
<name>A0A0V7ZMY9_9CYAN</name>
<dbReference type="RefSeq" id="WP_027846525.1">
    <property type="nucleotide sequence ID" value="NZ_LMTZ01000100.1"/>
</dbReference>
<dbReference type="InterPro" id="IPR038157">
    <property type="entry name" value="FeoA_core_dom"/>
</dbReference>
<evidence type="ECO:0000313" key="4">
    <source>
        <dbReference type="EMBL" id="KST66036.1"/>
    </source>
</evidence>
<dbReference type="SMART" id="SM00899">
    <property type="entry name" value="FeoA"/>
    <property type="match status" value="1"/>
</dbReference>
<keyword evidence="1" id="KW-0408">Iron</keyword>
<dbReference type="Pfam" id="PF04023">
    <property type="entry name" value="FeoA"/>
    <property type="match status" value="1"/>
</dbReference>
<dbReference type="EMBL" id="LMTZ01000107">
    <property type="protein sequence ID" value="KST65575.1"/>
    <property type="molecule type" value="Genomic_DNA"/>
</dbReference>
<keyword evidence="5" id="KW-1185">Reference proteome</keyword>
<accession>A0A0V7ZMY9</accession>
<dbReference type="OrthoDB" id="9811076at2"/>
<dbReference type="InterPro" id="IPR007167">
    <property type="entry name" value="Fe-transptr_FeoA-like"/>
</dbReference>
<reference evidence="4 5" key="1">
    <citation type="journal article" date="2015" name="Genome Announc.">
        <title>Draft Genome of the Euendolithic (true boring) Cyanobacterium Mastigocoleus testarum strain BC008.</title>
        <authorList>
            <person name="Guida B.S."/>
            <person name="Garcia-Pichel F."/>
        </authorList>
    </citation>
    <scope>NUCLEOTIDE SEQUENCE [LARGE SCALE GENOMIC DNA]</scope>
    <source>
        <strain evidence="4 5">BC008</strain>
    </source>
</reference>
<evidence type="ECO:0000256" key="1">
    <source>
        <dbReference type="ARBA" id="ARBA00023004"/>
    </source>
</evidence>
<dbReference type="Gene3D" id="2.30.30.90">
    <property type="match status" value="1"/>
</dbReference>
<dbReference type="GO" id="GO:0046914">
    <property type="term" value="F:transition metal ion binding"/>
    <property type="evidence" value="ECO:0007669"/>
    <property type="project" value="InterPro"/>
</dbReference>
<sequence>MKNSDNADNNFNSPETGKWAGFQFFCGAQSRKINLNSRANLISLSETQLGDVVCIIEIDPIDCIDYLLNMGFTIGTELQVISVTKTGSVVVNLNDKCLGLGADMASSIFVKRFS</sequence>
<evidence type="ECO:0000313" key="3">
    <source>
        <dbReference type="EMBL" id="KST65575.1"/>
    </source>
</evidence>
<comment type="caution">
    <text evidence="4">The sequence shown here is derived from an EMBL/GenBank/DDBJ whole genome shotgun (WGS) entry which is preliminary data.</text>
</comment>
<protein>
    <recommendedName>
        <fullName evidence="2">Ferrous iron transporter FeoA-like domain-containing protein</fullName>
    </recommendedName>
</protein>
<feature type="domain" description="Ferrous iron transporter FeoA-like" evidence="2">
    <location>
        <begin position="42"/>
        <end position="112"/>
    </location>
</feature>
<gene>
    <name evidence="4" type="ORF">BC008_23950</name>
    <name evidence="3" type="ORF">BC008_42405</name>
</gene>